<dbReference type="PIRSF" id="PIRSF032064">
    <property type="entry name" value="UCP032064"/>
    <property type="match status" value="1"/>
</dbReference>
<evidence type="ECO:0008006" key="3">
    <source>
        <dbReference type="Google" id="ProtNLM"/>
    </source>
</evidence>
<sequence>MKRMARVKPLADLVEACIGPSFAAQGFASTDILAAWPEIVGERLARHCQPSKLEWPRRRRRDEEARPEPGTLVVRVDGAFALELQHLGPIVIERINAHYGWACVGRIVMRQGRIGGGARKAAPPPLDPVQRGEVALAVSKIEDAALREALDRFGIAVAADSKR</sequence>
<evidence type="ECO:0000313" key="1">
    <source>
        <dbReference type="EMBL" id="GJD95943.1"/>
    </source>
</evidence>
<organism evidence="1 2">
    <name type="scientific">Methylobacterium iners</name>
    <dbReference type="NCBI Taxonomy" id="418707"/>
    <lineage>
        <taxon>Bacteria</taxon>
        <taxon>Pseudomonadati</taxon>
        <taxon>Pseudomonadota</taxon>
        <taxon>Alphaproteobacteria</taxon>
        <taxon>Hyphomicrobiales</taxon>
        <taxon>Methylobacteriaceae</taxon>
        <taxon>Methylobacterium</taxon>
    </lineage>
</organism>
<reference evidence="1" key="2">
    <citation type="submission" date="2021-08" db="EMBL/GenBank/DDBJ databases">
        <authorList>
            <person name="Tani A."/>
            <person name="Ola A."/>
            <person name="Ogura Y."/>
            <person name="Katsura K."/>
            <person name="Hayashi T."/>
        </authorList>
    </citation>
    <scope>NUCLEOTIDE SEQUENCE</scope>
    <source>
        <strain evidence="1">DSM 19015</strain>
    </source>
</reference>
<dbReference type="Proteomes" id="UP001055125">
    <property type="component" value="Unassembled WGS sequence"/>
</dbReference>
<protein>
    <recommendedName>
        <fullName evidence="3">DUF721 domain-containing protein</fullName>
    </recommendedName>
</protein>
<dbReference type="InterPro" id="IPR010593">
    <property type="entry name" value="DUF1159"/>
</dbReference>
<evidence type="ECO:0000313" key="2">
    <source>
        <dbReference type="Proteomes" id="UP001055125"/>
    </source>
</evidence>
<dbReference type="EMBL" id="BPQP01000049">
    <property type="protein sequence ID" value="GJD95943.1"/>
    <property type="molecule type" value="Genomic_DNA"/>
</dbReference>
<reference evidence="1" key="1">
    <citation type="journal article" date="2021" name="Front. Microbiol.">
        <title>Comprehensive Comparative Genomics and Phenotyping of Methylobacterium Species.</title>
        <authorList>
            <person name="Alessa O."/>
            <person name="Ogura Y."/>
            <person name="Fujitani Y."/>
            <person name="Takami H."/>
            <person name="Hayashi T."/>
            <person name="Sahin N."/>
            <person name="Tani A."/>
        </authorList>
    </citation>
    <scope>NUCLEOTIDE SEQUENCE</scope>
    <source>
        <strain evidence="1">DSM 19015</strain>
    </source>
</reference>
<comment type="caution">
    <text evidence="1">The sequence shown here is derived from an EMBL/GenBank/DDBJ whole genome shotgun (WGS) entry which is preliminary data.</text>
</comment>
<keyword evidence="2" id="KW-1185">Reference proteome</keyword>
<gene>
    <name evidence="1" type="ORF">OCOJLMKI_3160</name>
</gene>
<dbReference type="Pfam" id="PF05258">
    <property type="entry name" value="DciA"/>
    <property type="match status" value="1"/>
</dbReference>
<proteinExistence type="predicted"/>
<name>A0ABQ4S279_9HYPH</name>
<dbReference type="InterPro" id="IPR007922">
    <property type="entry name" value="DciA-like"/>
</dbReference>
<accession>A0ABQ4S279</accession>